<evidence type="ECO:0000313" key="3">
    <source>
        <dbReference type="Proteomes" id="UP000316714"/>
    </source>
</evidence>
<dbReference type="RefSeq" id="WP_146568900.1">
    <property type="nucleotide sequence ID" value="NZ_SIHJ01000006.1"/>
</dbReference>
<dbReference type="InterPro" id="IPR011453">
    <property type="entry name" value="DUF1559"/>
</dbReference>
<organism evidence="2 3">
    <name type="scientific">Posidoniimonas corsicana</name>
    <dbReference type="NCBI Taxonomy" id="1938618"/>
    <lineage>
        <taxon>Bacteria</taxon>
        <taxon>Pseudomonadati</taxon>
        <taxon>Planctomycetota</taxon>
        <taxon>Planctomycetia</taxon>
        <taxon>Pirellulales</taxon>
        <taxon>Lacipirellulaceae</taxon>
        <taxon>Posidoniimonas</taxon>
    </lineage>
</organism>
<dbReference type="Proteomes" id="UP000316714">
    <property type="component" value="Unassembled WGS sequence"/>
</dbReference>
<dbReference type="SUPFAM" id="SSF54523">
    <property type="entry name" value="Pili subunits"/>
    <property type="match status" value="1"/>
</dbReference>
<dbReference type="AlphaFoldDB" id="A0A5C5UW43"/>
<protein>
    <submittedName>
        <fullName evidence="2">Putative major pilin subunit</fullName>
    </submittedName>
</protein>
<accession>A0A5C5UW43</accession>
<dbReference type="Gene3D" id="3.30.700.10">
    <property type="entry name" value="Glycoprotein, Type 4 Pilin"/>
    <property type="match status" value="1"/>
</dbReference>
<dbReference type="PANTHER" id="PTHR30093:SF2">
    <property type="entry name" value="TYPE II SECRETION SYSTEM PROTEIN H"/>
    <property type="match status" value="1"/>
</dbReference>
<evidence type="ECO:0000313" key="2">
    <source>
        <dbReference type="EMBL" id="TWT29777.1"/>
    </source>
</evidence>
<dbReference type="Pfam" id="PF07596">
    <property type="entry name" value="SBP_bac_10"/>
    <property type="match status" value="1"/>
</dbReference>
<name>A0A5C5UW43_9BACT</name>
<sequence>MFRSQHARGFTLVELLVVIAIIGVLIALLLPAVQAAREAARRATCKNHLRQISLAMLNHESAHRHFPTGGWGYRWVGDAASGYGPDQPGGWAYNILEYMELAPRRQLGGDIKRRLAAREDIPQADHDAMLGLVSTPVDMFLCPSRRGVRTYPLIDPSYGQLAYNARSCKSGTTSAPECFVARGDYRANAGSWNRAEEEGPPPHRAATHDWWSSRFRQNGVVFQRSTTSMAKIVDGSSKTALIGEKSLNENDYESGEHSSDDQCVYTGHDQDNVGYTGNGTLNGMELMPPIRDDQATDTATRWRFGSVHTSAMHMAMCDGSVDVILYDVDPELFAMLGGRHDQGQLDAF</sequence>
<dbReference type="OrthoDB" id="255344at2"/>
<dbReference type="EMBL" id="SIHJ01000006">
    <property type="protein sequence ID" value="TWT29777.1"/>
    <property type="molecule type" value="Genomic_DNA"/>
</dbReference>
<gene>
    <name evidence="2" type="ORF">KOR34_50950</name>
</gene>
<feature type="domain" description="DUF1559" evidence="1">
    <location>
        <begin position="34"/>
        <end position="331"/>
    </location>
</feature>
<dbReference type="InterPro" id="IPR012902">
    <property type="entry name" value="N_methyl_site"/>
</dbReference>
<dbReference type="PANTHER" id="PTHR30093">
    <property type="entry name" value="GENERAL SECRETION PATHWAY PROTEIN G"/>
    <property type="match status" value="1"/>
</dbReference>
<dbReference type="Pfam" id="PF07963">
    <property type="entry name" value="N_methyl"/>
    <property type="match status" value="1"/>
</dbReference>
<reference evidence="2 3" key="1">
    <citation type="submission" date="2019-02" db="EMBL/GenBank/DDBJ databases">
        <title>Deep-cultivation of Planctomycetes and their phenomic and genomic characterization uncovers novel biology.</title>
        <authorList>
            <person name="Wiegand S."/>
            <person name="Jogler M."/>
            <person name="Boedeker C."/>
            <person name="Pinto D."/>
            <person name="Vollmers J."/>
            <person name="Rivas-Marin E."/>
            <person name="Kohn T."/>
            <person name="Peeters S.H."/>
            <person name="Heuer A."/>
            <person name="Rast P."/>
            <person name="Oberbeckmann S."/>
            <person name="Bunk B."/>
            <person name="Jeske O."/>
            <person name="Meyerdierks A."/>
            <person name="Storesund J.E."/>
            <person name="Kallscheuer N."/>
            <person name="Luecker S."/>
            <person name="Lage O.M."/>
            <person name="Pohl T."/>
            <person name="Merkel B.J."/>
            <person name="Hornburger P."/>
            <person name="Mueller R.-W."/>
            <person name="Bruemmer F."/>
            <person name="Labrenz M."/>
            <person name="Spormann A.M."/>
            <person name="Op Den Camp H."/>
            <person name="Overmann J."/>
            <person name="Amann R."/>
            <person name="Jetten M.S.M."/>
            <person name="Mascher T."/>
            <person name="Medema M.H."/>
            <person name="Devos D.P."/>
            <person name="Kaster A.-K."/>
            <person name="Ovreas L."/>
            <person name="Rohde M."/>
            <person name="Galperin M.Y."/>
            <person name="Jogler C."/>
        </authorList>
    </citation>
    <scope>NUCLEOTIDE SEQUENCE [LARGE SCALE GENOMIC DNA]</scope>
    <source>
        <strain evidence="2 3">KOR34</strain>
    </source>
</reference>
<dbReference type="InterPro" id="IPR045584">
    <property type="entry name" value="Pilin-like"/>
</dbReference>
<dbReference type="NCBIfam" id="TIGR02532">
    <property type="entry name" value="IV_pilin_GFxxxE"/>
    <property type="match status" value="1"/>
</dbReference>
<dbReference type="PROSITE" id="PS00409">
    <property type="entry name" value="PROKAR_NTER_METHYL"/>
    <property type="match status" value="1"/>
</dbReference>
<evidence type="ECO:0000259" key="1">
    <source>
        <dbReference type="Pfam" id="PF07596"/>
    </source>
</evidence>
<comment type="caution">
    <text evidence="2">The sequence shown here is derived from an EMBL/GenBank/DDBJ whole genome shotgun (WGS) entry which is preliminary data.</text>
</comment>
<keyword evidence="3" id="KW-1185">Reference proteome</keyword>
<proteinExistence type="predicted"/>